<evidence type="ECO:0000256" key="1">
    <source>
        <dbReference type="ARBA" id="ARBA00004123"/>
    </source>
</evidence>
<dbReference type="InterPro" id="IPR051945">
    <property type="entry name" value="RRM_MRD1_RNA_proc_ribogen"/>
</dbReference>
<dbReference type="PROSITE" id="PS50102">
    <property type="entry name" value="RRM"/>
    <property type="match status" value="4"/>
</dbReference>
<keyword evidence="3 5" id="KW-0694">RNA-binding</keyword>
<evidence type="ECO:0000256" key="6">
    <source>
        <dbReference type="SAM" id="MobiDB-lite"/>
    </source>
</evidence>
<keyword evidence="9" id="KW-1185">Reference proteome</keyword>
<organism evidence="8 9">
    <name type="scientific">Apatococcus fuscideae</name>
    <dbReference type="NCBI Taxonomy" id="2026836"/>
    <lineage>
        <taxon>Eukaryota</taxon>
        <taxon>Viridiplantae</taxon>
        <taxon>Chlorophyta</taxon>
        <taxon>core chlorophytes</taxon>
        <taxon>Trebouxiophyceae</taxon>
        <taxon>Chlorellales</taxon>
        <taxon>Chlorellaceae</taxon>
        <taxon>Apatococcus</taxon>
    </lineage>
</organism>
<name>A0AAW1T8A1_9CHLO</name>
<feature type="compositionally biased region" description="Polar residues" evidence="6">
    <location>
        <begin position="457"/>
        <end position="473"/>
    </location>
</feature>
<dbReference type="GO" id="GO:0003729">
    <property type="term" value="F:mRNA binding"/>
    <property type="evidence" value="ECO:0007669"/>
    <property type="project" value="TreeGrafter"/>
</dbReference>
<evidence type="ECO:0000256" key="5">
    <source>
        <dbReference type="PROSITE-ProRule" id="PRU00176"/>
    </source>
</evidence>
<feature type="compositionally biased region" description="Low complexity" evidence="6">
    <location>
        <begin position="132"/>
        <end position="146"/>
    </location>
</feature>
<feature type="compositionally biased region" description="Basic and acidic residues" evidence="6">
    <location>
        <begin position="837"/>
        <end position="846"/>
    </location>
</feature>
<dbReference type="EMBL" id="JALJOV010000272">
    <property type="protein sequence ID" value="KAK9865191.1"/>
    <property type="molecule type" value="Genomic_DNA"/>
</dbReference>
<reference evidence="8 9" key="1">
    <citation type="journal article" date="2024" name="Nat. Commun.">
        <title>Phylogenomics reveals the evolutionary origins of lichenization in chlorophyte algae.</title>
        <authorList>
            <person name="Puginier C."/>
            <person name="Libourel C."/>
            <person name="Otte J."/>
            <person name="Skaloud P."/>
            <person name="Haon M."/>
            <person name="Grisel S."/>
            <person name="Petersen M."/>
            <person name="Berrin J.G."/>
            <person name="Delaux P.M."/>
            <person name="Dal Grande F."/>
            <person name="Keller J."/>
        </authorList>
    </citation>
    <scope>NUCLEOTIDE SEQUENCE [LARGE SCALE GENOMIC DNA]</scope>
    <source>
        <strain evidence="8 9">SAG 2523</strain>
    </source>
</reference>
<feature type="region of interest" description="Disordered" evidence="6">
    <location>
        <begin position="788"/>
        <end position="950"/>
    </location>
</feature>
<dbReference type="GO" id="GO:0005634">
    <property type="term" value="C:nucleus"/>
    <property type="evidence" value="ECO:0007669"/>
    <property type="project" value="UniProtKB-SubCell"/>
</dbReference>
<gene>
    <name evidence="8" type="ORF">WJX84_003311</name>
</gene>
<protein>
    <recommendedName>
        <fullName evidence="7">RRM domain-containing protein</fullName>
    </recommendedName>
</protein>
<dbReference type="InterPro" id="IPR012677">
    <property type="entry name" value="Nucleotide-bd_a/b_plait_sf"/>
</dbReference>
<dbReference type="InterPro" id="IPR000504">
    <property type="entry name" value="RRM_dom"/>
</dbReference>
<dbReference type="FunFam" id="3.30.70.330:FF:000182">
    <property type="entry name" value="RNA-binding motif protein 28"/>
    <property type="match status" value="1"/>
</dbReference>
<feature type="compositionally biased region" description="Basic and acidic residues" evidence="6">
    <location>
        <begin position="917"/>
        <end position="926"/>
    </location>
</feature>
<feature type="domain" description="RRM" evidence="7">
    <location>
        <begin position="683"/>
        <end position="778"/>
    </location>
</feature>
<evidence type="ECO:0000256" key="3">
    <source>
        <dbReference type="ARBA" id="ARBA00022884"/>
    </source>
</evidence>
<dbReference type="SMART" id="SM00360">
    <property type="entry name" value="RRM"/>
    <property type="match status" value="4"/>
</dbReference>
<feature type="compositionally biased region" description="Polar residues" evidence="6">
    <location>
        <begin position="495"/>
        <end position="507"/>
    </location>
</feature>
<dbReference type="CDD" id="cd12416">
    <property type="entry name" value="RRM4_RBM28_like"/>
    <property type="match status" value="1"/>
</dbReference>
<comment type="subcellular location">
    <subcellularLocation>
        <location evidence="1">Nucleus</location>
    </subcellularLocation>
</comment>
<feature type="compositionally biased region" description="Basic and acidic residues" evidence="6">
    <location>
        <begin position="798"/>
        <end position="810"/>
    </location>
</feature>
<feature type="domain" description="RRM" evidence="7">
    <location>
        <begin position="272"/>
        <end position="349"/>
    </location>
</feature>
<dbReference type="PANTHER" id="PTHR48039">
    <property type="entry name" value="RNA-BINDING MOTIF PROTEIN 14B"/>
    <property type="match status" value="1"/>
</dbReference>
<feature type="region of interest" description="Disordered" evidence="6">
    <location>
        <begin position="97"/>
        <end position="146"/>
    </location>
</feature>
<proteinExistence type="predicted"/>
<evidence type="ECO:0000256" key="2">
    <source>
        <dbReference type="ARBA" id="ARBA00022737"/>
    </source>
</evidence>
<dbReference type="PANTHER" id="PTHR48039:SF5">
    <property type="entry name" value="RNA-BINDING PROTEIN 28"/>
    <property type="match status" value="1"/>
</dbReference>
<dbReference type="Gene3D" id="3.30.70.330">
    <property type="match status" value="4"/>
</dbReference>
<sequence>MAPAVAAAQADASQKNKRTVFVRNIDFSIDKDALQASFAKFGQVSNCFVVGQPGQRHQGYGFVQFSKFEAAEQAAKTLNGSQLGSRSLQVELANRRETLDKRKRKRDENKAAVPGQAQNDNAPHFKAPRQQPVPAEGSAAAAQQPARKAHIQAVALGGFDAAAKERVLKFARALPGAHEIIDPISDEQIAHRKLRQDGCTGEVVYIIFATVKQARDAVPQLHRRRLPAPDAAAQPSKRAKKGGAAGQSLAPVEGPPLWARQVVGEGAYVKRWRIIIRNLPFQVKQEVLMSSLEPAGFVWDLHMPKGADGKGKGFAFASFTSYADALRCIQLANQQVVSGRKVAVDWAVPTKEFAASQPQKAQAGFDQQVVAMPGEDDAGPSGETKFKADEADEDSAPEAPLDLAGERQRAAGIIASLLQDLPAEDQDLPHAKRSRAEEADPQQNTKPEQQWPAAKKTNASQNRASKQPASTPAIQGPKQPESAKKADASQAVAVKQSTAAAPGQATNGKAGPALHLGHKPSQEVSLARTVFVRGLPVDTDRYQLQRALEVYGPLIACRVVKDKQTQQPNGQAFVEFASAPAAQAAAAASAQAKEGQGHGIQVAGLPLTVAMAVGKDDARTIAMKGVVDKHKDKRNLYLAQEGRIDEGSSAWKGMTAKAQETRRQINEEKDLKLRSPNFVVSRTRLCLHNLPAAVDEKALRQHVTKAVRERATKAHPEFKQVKILKKASKSDKKSGLSRGVAFVEFVSHDHAMAALRQMNNNPNIFGDGNTPIVEFAVDSLKALQTQEARAQRAQLAKGRQDRTGPSEQRRPVNGAAAPTDGHQGQAGAATSGAAADKPPRQRRDRAGTAPRAQPLVQEVQKKGQKGPVEKPGRARHAATGNPEARPQQQRRPDQAKLQLPAASAKPGKQQAGARPQRGREPREQRGPKGSAAAKPDGRKKQREASDGVDKLTDAYLQKYFKTPSARQPQIALKKWFE</sequence>
<evidence type="ECO:0000313" key="9">
    <source>
        <dbReference type="Proteomes" id="UP001485043"/>
    </source>
</evidence>
<feature type="region of interest" description="Disordered" evidence="6">
    <location>
        <begin position="223"/>
        <end position="248"/>
    </location>
</feature>
<feature type="region of interest" description="Disordered" evidence="6">
    <location>
        <begin position="429"/>
        <end position="517"/>
    </location>
</feature>
<evidence type="ECO:0000256" key="4">
    <source>
        <dbReference type="ARBA" id="ARBA00023242"/>
    </source>
</evidence>
<feature type="compositionally biased region" description="Basic and acidic residues" evidence="6">
    <location>
        <begin position="97"/>
        <end position="110"/>
    </location>
</feature>
<feature type="compositionally biased region" description="Basic and acidic residues" evidence="6">
    <location>
        <begin position="429"/>
        <end position="438"/>
    </location>
</feature>
<keyword evidence="4" id="KW-0539">Nucleus</keyword>
<dbReference type="SUPFAM" id="SSF54928">
    <property type="entry name" value="RNA-binding domain, RBD"/>
    <property type="match status" value="3"/>
</dbReference>
<dbReference type="InterPro" id="IPR035979">
    <property type="entry name" value="RBD_domain_sf"/>
</dbReference>
<accession>A0AAW1T8A1</accession>
<feature type="domain" description="RRM" evidence="7">
    <location>
        <begin position="18"/>
        <end position="95"/>
    </location>
</feature>
<comment type="caution">
    <text evidence="8">The sequence shown here is derived from an EMBL/GenBank/DDBJ whole genome shotgun (WGS) entry which is preliminary data.</text>
</comment>
<dbReference type="Pfam" id="PF00076">
    <property type="entry name" value="RRM_1"/>
    <property type="match status" value="4"/>
</dbReference>
<feature type="region of interest" description="Disordered" evidence="6">
    <location>
        <begin position="372"/>
        <end position="398"/>
    </location>
</feature>
<evidence type="ECO:0000259" key="7">
    <source>
        <dbReference type="PROSITE" id="PS50102"/>
    </source>
</evidence>
<feature type="domain" description="RRM" evidence="7">
    <location>
        <begin position="528"/>
        <end position="614"/>
    </location>
</feature>
<feature type="compositionally biased region" description="Low complexity" evidence="6">
    <location>
        <begin position="821"/>
        <end position="835"/>
    </location>
</feature>
<feature type="compositionally biased region" description="Basic and acidic residues" evidence="6">
    <location>
        <begin position="935"/>
        <end position="950"/>
    </location>
</feature>
<keyword evidence="2" id="KW-0677">Repeat</keyword>
<dbReference type="Proteomes" id="UP001485043">
    <property type="component" value="Unassembled WGS sequence"/>
</dbReference>
<evidence type="ECO:0000313" key="8">
    <source>
        <dbReference type="EMBL" id="KAK9865191.1"/>
    </source>
</evidence>
<dbReference type="AlphaFoldDB" id="A0AAW1T8A1"/>